<keyword evidence="3" id="KW-1185">Reference proteome</keyword>
<keyword evidence="1" id="KW-0472">Membrane</keyword>
<keyword evidence="1" id="KW-0812">Transmembrane</keyword>
<sequence length="199" mass="21205">MTPGYLSLRYASKTGESDNASAAILRVAVAGMPESETRDFILLPNDAPGAEYVFHVASTTNSSVVYRSPRVATCTTNPPSATVPDLLQLSTSEILAQVFEFTVGTAALVLPYIVIYVISGFHKGNSTVAEREWFMAWLCTGQFFGATVATIGRSNFSPLTPLNVLKAVIVLIPLVSAVGGFVQVIRMYLAFGSCSLSPS</sequence>
<dbReference type="OrthoDB" id="3253026at2759"/>
<accession>S7Q089</accession>
<keyword evidence="1" id="KW-1133">Transmembrane helix</keyword>
<dbReference type="GeneID" id="19302334"/>
<dbReference type="eggNOG" id="ENOG502S8Q4">
    <property type="taxonomic scope" value="Eukaryota"/>
</dbReference>
<dbReference type="Proteomes" id="UP000030669">
    <property type="component" value="Unassembled WGS sequence"/>
</dbReference>
<evidence type="ECO:0000256" key="1">
    <source>
        <dbReference type="SAM" id="Phobius"/>
    </source>
</evidence>
<dbReference type="RefSeq" id="XP_007868604.1">
    <property type="nucleotide sequence ID" value="XM_007870413.1"/>
</dbReference>
<feature type="transmembrane region" description="Helical" evidence="1">
    <location>
        <begin position="133"/>
        <end position="152"/>
    </location>
</feature>
<proteinExistence type="predicted"/>
<dbReference type="HOGENOM" id="CLU_1372337_0_0_1"/>
<name>S7Q089_GLOTA</name>
<reference evidence="2 3" key="1">
    <citation type="journal article" date="2012" name="Science">
        <title>The Paleozoic origin of enzymatic lignin decomposition reconstructed from 31 fungal genomes.</title>
        <authorList>
            <person name="Floudas D."/>
            <person name="Binder M."/>
            <person name="Riley R."/>
            <person name="Barry K."/>
            <person name="Blanchette R.A."/>
            <person name="Henrissat B."/>
            <person name="Martinez A.T."/>
            <person name="Otillar R."/>
            <person name="Spatafora J.W."/>
            <person name="Yadav J.S."/>
            <person name="Aerts A."/>
            <person name="Benoit I."/>
            <person name="Boyd A."/>
            <person name="Carlson A."/>
            <person name="Copeland A."/>
            <person name="Coutinho P.M."/>
            <person name="de Vries R.P."/>
            <person name="Ferreira P."/>
            <person name="Findley K."/>
            <person name="Foster B."/>
            <person name="Gaskell J."/>
            <person name="Glotzer D."/>
            <person name="Gorecki P."/>
            <person name="Heitman J."/>
            <person name="Hesse C."/>
            <person name="Hori C."/>
            <person name="Igarashi K."/>
            <person name="Jurgens J.A."/>
            <person name="Kallen N."/>
            <person name="Kersten P."/>
            <person name="Kohler A."/>
            <person name="Kuees U."/>
            <person name="Kumar T.K.A."/>
            <person name="Kuo A."/>
            <person name="LaButti K."/>
            <person name="Larrondo L.F."/>
            <person name="Lindquist E."/>
            <person name="Ling A."/>
            <person name="Lombard V."/>
            <person name="Lucas S."/>
            <person name="Lundell T."/>
            <person name="Martin R."/>
            <person name="McLaughlin D.J."/>
            <person name="Morgenstern I."/>
            <person name="Morin E."/>
            <person name="Murat C."/>
            <person name="Nagy L.G."/>
            <person name="Nolan M."/>
            <person name="Ohm R.A."/>
            <person name="Patyshakuliyeva A."/>
            <person name="Rokas A."/>
            <person name="Ruiz-Duenas F.J."/>
            <person name="Sabat G."/>
            <person name="Salamov A."/>
            <person name="Samejima M."/>
            <person name="Schmutz J."/>
            <person name="Slot J.C."/>
            <person name="St John F."/>
            <person name="Stenlid J."/>
            <person name="Sun H."/>
            <person name="Sun S."/>
            <person name="Syed K."/>
            <person name="Tsang A."/>
            <person name="Wiebenga A."/>
            <person name="Young D."/>
            <person name="Pisabarro A."/>
            <person name="Eastwood D.C."/>
            <person name="Martin F."/>
            <person name="Cullen D."/>
            <person name="Grigoriev I.V."/>
            <person name="Hibbett D.S."/>
        </authorList>
    </citation>
    <scope>NUCLEOTIDE SEQUENCE [LARGE SCALE GENOMIC DNA]</scope>
    <source>
        <strain evidence="2 3">ATCC 11539</strain>
    </source>
</reference>
<evidence type="ECO:0000313" key="2">
    <source>
        <dbReference type="EMBL" id="EPQ53346.1"/>
    </source>
</evidence>
<evidence type="ECO:0000313" key="3">
    <source>
        <dbReference type="Proteomes" id="UP000030669"/>
    </source>
</evidence>
<dbReference type="AlphaFoldDB" id="S7Q089"/>
<feature type="transmembrane region" description="Helical" evidence="1">
    <location>
        <begin position="94"/>
        <end position="121"/>
    </location>
</feature>
<organism evidence="2 3">
    <name type="scientific">Gloeophyllum trabeum (strain ATCC 11539 / FP-39264 / Madison 617)</name>
    <name type="common">Brown rot fungus</name>
    <dbReference type="NCBI Taxonomy" id="670483"/>
    <lineage>
        <taxon>Eukaryota</taxon>
        <taxon>Fungi</taxon>
        <taxon>Dikarya</taxon>
        <taxon>Basidiomycota</taxon>
        <taxon>Agaricomycotina</taxon>
        <taxon>Agaricomycetes</taxon>
        <taxon>Gloeophyllales</taxon>
        <taxon>Gloeophyllaceae</taxon>
        <taxon>Gloeophyllum</taxon>
    </lineage>
</organism>
<protein>
    <submittedName>
        <fullName evidence="2">Uncharacterized protein</fullName>
    </submittedName>
</protein>
<dbReference type="KEGG" id="gtr:GLOTRDRAFT_131617"/>
<dbReference type="EMBL" id="KB469306">
    <property type="protein sequence ID" value="EPQ53346.1"/>
    <property type="molecule type" value="Genomic_DNA"/>
</dbReference>
<gene>
    <name evidence="2" type="ORF">GLOTRDRAFT_131617</name>
</gene>
<feature type="transmembrane region" description="Helical" evidence="1">
    <location>
        <begin position="164"/>
        <end position="189"/>
    </location>
</feature>